<keyword evidence="6 8" id="KW-0472">Membrane</keyword>
<dbReference type="GO" id="GO:0010329">
    <property type="term" value="F:auxin efflux transmembrane transporter activity"/>
    <property type="evidence" value="ECO:0000318"/>
    <property type="project" value="GO_Central"/>
</dbReference>
<feature type="compositionally biased region" description="Basic and acidic residues" evidence="9">
    <location>
        <begin position="398"/>
        <end position="421"/>
    </location>
</feature>
<feature type="region of interest" description="Disordered" evidence="9">
    <location>
        <begin position="296"/>
        <end position="424"/>
    </location>
</feature>
<reference evidence="10" key="2">
    <citation type="submission" date="2020-10" db="EMBL/GenBank/DDBJ databases">
        <authorList>
            <person name="Scholz U."/>
            <person name="Mascher M."/>
            <person name="Fiebig A."/>
        </authorList>
    </citation>
    <scope>NUCLEOTIDE SEQUENCE [LARGE SCALE GENOMIC DNA]</scope>
    <source>
        <strain evidence="10">cv. Morex</strain>
    </source>
</reference>
<dbReference type="RefSeq" id="XP_044984188.1">
    <property type="nucleotide sequence ID" value="XM_045128253.1"/>
</dbReference>
<feature type="transmembrane region" description="Helical" evidence="8">
    <location>
        <begin position="509"/>
        <end position="532"/>
    </location>
</feature>
<dbReference type="KEGG" id="hvg:123451451"/>
<keyword evidence="5 8" id="KW-1133">Transmembrane helix</keyword>
<dbReference type="SMR" id="A0A8I6WF83"/>
<evidence type="ECO:0000256" key="2">
    <source>
        <dbReference type="ARBA" id="ARBA00009177"/>
    </source>
</evidence>
<evidence type="ECO:0000256" key="1">
    <source>
        <dbReference type="ARBA" id="ARBA00004141"/>
    </source>
</evidence>
<evidence type="ECO:0000256" key="6">
    <source>
        <dbReference type="ARBA" id="ARBA00023136"/>
    </source>
</evidence>
<keyword evidence="3 8" id="KW-0813">Transport</keyword>
<feature type="transmembrane region" description="Helical" evidence="8">
    <location>
        <begin position="538"/>
        <end position="558"/>
    </location>
</feature>
<dbReference type="InterPro" id="IPR014024">
    <property type="entry name" value="Auxin_eff_plant"/>
</dbReference>
<feature type="compositionally biased region" description="Polar residues" evidence="9">
    <location>
        <begin position="242"/>
        <end position="256"/>
    </location>
</feature>
<evidence type="ECO:0000313" key="10">
    <source>
        <dbReference type="EnsemblPlants" id="HORVU.MOREX.r3.1HG0091250.1"/>
    </source>
</evidence>
<feature type="transmembrane region" description="Helical" evidence="8">
    <location>
        <begin position="40"/>
        <end position="59"/>
    </location>
</feature>
<name>A0A8I6WF83_HORVV</name>
<dbReference type="EnsemblPlants" id="HORVU.MOREX.r3.1HG0091250.1">
    <property type="protein sequence ID" value="HORVU.MOREX.r3.1HG0091250.1"/>
    <property type="gene ID" value="HORVU.MOREX.r3.1HG0091250"/>
</dbReference>
<feature type="transmembrane region" description="Helical" evidence="8">
    <location>
        <begin position="6"/>
        <end position="28"/>
    </location>
</feature>
<feature type="compositionally biased region" description="Polar residues" evidence="9">
    <location>
        <begin position="369"/>
        <end position="378"/>
    </location>
</feature>
<comment type="function">
    <text evidence="8">May act as a component of the auxin efflux carrier.</text>
</comment>
<evidence type="ECO:0000313" key="11">
    <source>
        <dbReference type="Proteomes" id="UP000011116"/>
    </source>
</evidence>
<dbReference type="InterPro" id="IPR051107">
    <property type="entry name" value="Auxin_Efflux_Carrier"/>
</dbReference>
<evidence type="ECO:0000256" key="7">
    <source>
        <dbReference type="ARBA" id="ARBA00023294"/>
    </source>
</evidence>
<sequence length="593" mass="63031">MISWHDLYTVLAAVVPLYVAMILAYGSVRWWGVITADQCAGINRFVAVFAVPLLSFKVISGSNLYAMDLRFAAADTLQKLIVLAALAVWSRLPLPFAGLDWSVTLFSFATLPNTLIMGIPLLVGMYGHHAGDLMVQLVVLQCIIWYTLLLFLFEFRAARLLISGRFPAAAVADVRVDPDVLSLDGSHAEAQAEVAPDGSMHVVVRRSTASVSRRSLLNGAAAGMSSPPSGSNLTGMEIYSVSSSRNHTPRGSSSFTHGDFSATTGGGGAPPTQPPQPHGVLRASSFGAADLFSLHSSRQHTPRPSASYDEHAPRGRSTAAVAPVDDPKDSMHMFDWSSGASGASEVSGLPVFRSGAKDSSRRRAPSEVPSINSDSSRLNRPGAASGERVKSEAAVQESLERLEAGTEATEKEQDQMKKDGGEVGGPPASVMLRLILTMVWRRLIRNPNTYASVVGLVWSLIEFRYHVTMPAIVANSISILSDAGLGMAMFSLGLFMAMQPKLIACGNSVAAATMAVRFLLGPAVMAVSAAAVGLRGTLLRIAIVQAALPQGIVPFVFAKEYNLHAAILCTGVIFGMLIALPIVLVYYIILGLL</sequence>
<keyword evidence="11" id="KW-1185">Reference proteome</keyword>
<proteinExistence type="inferred from homology"/>
<dbReference type="Pfam" id="PF03547">
    <property type="entry name" value="Mem_trans"/>
    <property type="match status" value="1"/>
</dbReference>
<dbReference type="PANTHER" id="PTHR31752:SF16">
    <property type="entry name" value="AUXIN EFFLUX CARRIER COMPONENT 3B-RELATED"/>
    <property type="match status" value="1"/>
</dbReference>
<dbReference type="GO" id="GO:0005783">
    <property type="term" value="C:endoplasmic reticulum"/>
    <property type="evidence" value="ECO:0000318"/>
    <property type="project" value="GO_Central"/>
</dbReference>
<feature type="transmembrane region" description="Helical" evidence="8">
    <location>
        <begin position="71"/>
        <end position="89"/>
    </location>
</feature>
<dbReference type="PANTHER" id="PTHR31752">
    <property type="entry name" value="AUXIN EFFLUX CARRIER COMPONENT 1B-RELATED"/>
    <property type="match status" value="1"/>
</dbReference>
<evidence type="ECO:0000256" key="5">
    <source>
        <dbReference type="ARBA" id="ARBA00022989"/>
    </source>
</evidence>
<dbReference type="AlphaFoldDB" id="A0A8I6WF83"/>
<dbReference type="OMA" id="YVMNLRF"/>
<dbReference type="Gramene" id="HORVU.MOREX.r3.1HG0091250.1">
    <property type="protein sequence ID" value="HORVU.MOREX.r3.1HG0091250.1"/>
    <property type="gene ID" value="HORVU.MOREX.r3.1HG0091250"/>
</dbReference>
<dbReference type="OrthoDB" id="672477at2759"/>
<evidence type="ECO:0000256" key="4">
    <source>
        <dbReference type="ARBA" id="ARBA00022692"/>
    </source>
</evidence>
<reference evidence="11" key="1">
    <citation type="journal article" date="2012" name="Nature">
        <title>A physical, genetic and functional sequence assembly of the barley genome.</title>
        <authorList>
            <consortium name="The International Barley Genome Sequencing Consortium"/>
            <person name="Mayer K.F."/>
            <person name="Waugh R."/>
            <person name="Brown J.W."/>
            <person name="Schulman A."/>
            <person name="Langridge P."/>
            <person name="Platzer M."/>
            <person name="Fincher G.B."/>
            <person name="Muehlbauer G.J."/>
            <person name="Sato K."/>
            <person name="Close T.J."/>
            <person name="Wise R.P."/>
            <person name="Stein N."/>
        </authorList>
    </citation>
    <scope>NUCLEOTIDE SEQUENCE [LARGE SCALE GENOMIC DNA]</scope>
    <source>
        <strain evidence="11">cv. Morex</strain>
    </source>
</reference>
<feature type="transmembrane region" description="Helical" evidence="8">
    <location>
        <begin position="565"/>
        <end position="589"/>
    </location>
</feature>
<dbReference type="GO" id="GO:0009926">
    <property type="term" value="P:auxin polar transport"/>
    <property type="evidence" value="ECO:0000318"/>
    <property type="project" value="GO_Central"/>
</dbReference>
<comment type="subcellular location">
    <subcellularLocation>
        <location evidence="1 8">Membrane</location>
        <topology evidence="1 8">Multi-pass membrane protein</topology>
    </subcellularLocation>
</comment>
<gene>
    <name evidence="10" type="primary">LOC123451451</name>
</gene>
<keyword evidence="4 8" id="KW-0812">Transmembrane</keyword>
<evidence type="ECO:0000256" key="3">
    <source>
        <dbReference type="ARBA" id="ARBA00022448"/>
    </source>
</evidence>
<dbReference type="GeneID" id="123451451"/>
<organism evidence="10 11">
    <name type="scientific">Hordeum vulgare subsp. vulgare</name>
    <name type="common">Domesticated barley</name>
    <dbReference type="NCBI Taxonomy" id="112509"/>
    <lineage>
        <taxon>Eukaryota</taxon>
        <taxon>Viridiplantae</taxon>
        <taxon>Streptophyta</taxon>
        <taxon>Embryophyta</taxon>
        <taxon>Tracheophyta</taxon>
        <taxon>Spermatophyta</taxon>
        <taxon>Magnoliopsida</taxon>
        <taxon>Liliopsida</taxon>
        <taxon>Poales</taxon>
        <taxon>Poaceae</taxon>
        <taxon>BOP clade</taxon>
        <taxon>Pooideae</taxon>
        <taxon>Triticodae</taxon>
        <taxon>Triticeae</taxon>
        <taxon>Hordeinae</taxon>
        <taxon>Hordeum</taxon>
    </lineage>
</organism>
<accession>A0A8I6WF83</accession>
<feature type="transmembrane region" description="Helical" evidence="8">
    <location>
        <begin position="472"/>
        <end position="497"/>
    </location>
</feature>
<evidence type="ECO:0000256" key="8">
    <source>
        <dbReference type="RuleBase" id="RU362108"/>
    </source>
</evidence>
<protein>
    <recommendedName>
        <fullName evidence="8">Auxin efflux carrier component</fullName>
    </recommendedName>
</protein>
<dbReference type="GO" id="GO:0009734">
    <property type="term" value="P:auxin-activated signaling pathway"/>
    <property type="evidence" value="ECO:0007669"/>
    <property type="project" value="UniProtKB-UniRule"/>
</dbReference>
<dbReference type="InterPro" id="IPR004776">
    <property type="entry name" value="Mem_transp_PIN-like"/>
</dbReference>
<dbReference type="GO" id="GO:0010315">
    <property type="term" value="P:auxin export across the plasma membrane"/>
    <property type="evidence" value="ECO:0000318"/>
    <property type="project" value="GO_Central"/>
</dbReference>
<feature type="transmembrane region" description="Helical" evidence="8">
    <location>
        <begin position="133"/>
        <end position="153"/>
    </location>
</feature>
<keyword evidence="7 8" id="KW-0927">Auxin signaling pathway</keyword>
<dbReference type="NCBIfam" id="TIGR00946">
    <property type="entry name" value="2a69"/>
    <property type="match status" value="1"/>
</dbReference>
<feature type="compositionally biased region" description="Basic and acidic residues" evidence="9">
    <location>
        <begin position="355"/>
        <end position="365"/>
    </location>
</feature>
<dbReference type="Proteomes" id="UP000011116">
    <property type="component" value="Chromosome 1H"/>
</dbReference>
<comment type="caution">
    <text evidence="8">Lacks conserved residue(s) required for the propagation of feature annotation.</text>
</comment>
<evidence type="ECO:0000256" key="9">
    <source>
        <dbReference type="SAM" id="MobiDB-lite"/>
    </source>
</evidence>
<dbReference type="Gramene" id="HORVU.MOREX.r2.1HG0075170.1">
    <property type="protein sequence ID" value="HORVU.MOREX.r2.1HG0075170.1"/>
    <property type="gene ID" value="HORVU.MOREX.r2.1HG0075170"/>
</dbReference>
<reference evidence="10" key="3">
    <citation type="submission" date="2022-01" db="UniProtKB">
        <authorList>
            <consortium name="EnsemblPlants"/>
        </authorList>
    </citation>
    <scope>IDENTIFICATION</scope>
    <source>
        <strain evidence="10">subsp. vulgare</strain>
    </source>
</reference>
<dbReference type="GO" id="GO:0005886">
    <property type="term" value="C:plasma membrane"/>
    <property type="evidence" value="ECO:0000318"/>
    <property type="project" value="GO_Central"/>
</dbReference>
<comment type="similarity">
    <text evidence="2 8">Belongs to the auxin efflux carrier (TC 2.A.69.1) family.</text>
</comment>
<feature type="transmembrane region" description="Helical" evidence="8">
    <location>
        <begin position="101"/>
        <end position="127"/>
    </location>
</feature>
<feature type="region of interest" description="Disordered" evidence="9">
    <location>
        <begin position="242"/>
        <end position="281"/>
    </location>
</feature>